<dbReference type="GO" id="GO:0004519">
    <property type="term" value="F:endonuclease activity"/>
    <property type="evidence" value="ECO:0007669"/>
    <property type="project" value="InterPro"/>
</dbReference>
<dbReference type="Pfam" id="PF04471">
    <property type="entry name" value="Mrr_cat"/>
    <property type="match status" value="1"/>
</dbReference>
<feature type="domain" description="Restriction endonuclease type IV Mrr" evidence="1">
    <location>
        <begin position="28"/>
        <end position="158"/>
    </location>
</feature>
<organism evidence="2 3">
    <name type="scientific">Nitrobacter vulgaris</name>
    <dbReference type="NCBI Taxonomy" id="29421"/>
    <lineage>
        <taxon>Bacteria</taxon>
        <taxon>Pseudomonadati</taxon>
        <taxon>Pseudomonadota</taxon>
        <taxon>Alphaproteobacteria</taxon>
        <taxon>Hyphomicrobiales</taxon>
        <taxon>Nitrobacteraceae</taxon>
        <taxon>Nitrobacter</taxon>
    </lineage>
</organism>
<evidence type="ECO:0000313" key="2">
    <source>
        <dbReference type="EMBL" id="OPH81830.1"/>
    </source>
</evidence>
<dbReference type="GO" id="GO:0003677">
    <property type="term" value="F:DNA binding"/>
    <property type="evidence" value="ECO:0007669"/>
    <property type="project" value="InterPro"/>
</dbReference>
<proteinExistence type="predicted"/>
<gene>
    <name evidence="2" type="ORF">B2M20_15235</name>
</gene>
<dbReference type="RefSeq" id="WP_079447893.1">
    <property type="nucleotide sequence ID" value="NZ_MWPQ01000054.1"/>
</dbReference>
<accession>A0A1V4HW94</accession>
<reference evidence="2 3" key="1">
    <citation type="submission" date="2017-02" db="EMBL/GenBank/DDBJ databases">
        <title>Genome sequence of the nitrite-oxidizing bacterium Nitrobacter vulgaris strain Ab1.</title>
        <authorList>
            <person name="Mellbye B.L."/>
            <person name="Davis E.W."/>
            <person name="Spieck E."/>
            <person name="Chang J.H."/>
            <person name="Bottomley P.J."/>
            <person name="Sayavedra-Soto L.A."/>
        </authorList>
    </citation>
    <scope>NUCLEOTIDE SEQUENCE [LARGE SCALE GENOMIC DNA]</scope>
    <source>
        <strain evidence="2 3">Ab1</strain>
    </source>
</reference>
<evidence type="ECO:0000313" key="3">
    <source>
        <dbReference type="Proteomes" id="UP000189940"/>
    </source>
</evidence>
<dbReference type="Proteomes" id="UP000189940">
    <property type="component" value="Unassembled WGS sequence"/>
</dbReference>
<sequence>MTEDGETDGDGPNGAPKWVLPTEIPFKELKGRALEECLFWLLDGIGARDLEWRLGGIGSGAADGGRDLEARFYTPGADGQIEPKRWWVECKGRTGTVEKDAVTSACNNVLSDRNVDCLLIVTNTTFSNPTRDWVKTWQARFPKPQVLLWDQPVLERMLSDQPSTVLRLFESGLSSAGYLRAITERFWSLLEFSSIERARRIWAERQTLKIGPMERIALIANEFAHGSIHERPWGGYCTAQEVFAACSMAIFNLLFLYSKLMKAGLKQEPIVEAVAYLILASLRHEQSDRLHEVMEIALRTEAGEPFPAKVLDLLLGPILDRLRGDLQLVCSSDCDRFDRADSLKHWERRHPIEGYWSRFGRHGTPPKANDQSYARLERTAEPCRVGFQVDNPRSCPLYQTDISVENLNDFFAIATRVLKFRTPVLSRRQKATQCTSAPSSS</sequence>
<dbReference type="GO" id="GO:0009307">
    <property type="term" value="P:DNA restriction-modification system"/>
    <property type="evidence" value="ECO:0007669"/>
    <property type="project" value="InterPro"/>
</dbReference>
<comment type="caution">
    <text evidence="2">The sequence shown here is derived from an EMBL/GenBank/DDBJ whole genome shotgun (WGS) entry which is preliminary data.</text>
</comment>
<dbReference type="EMBL" id="MWPQ01000054">
    <property type="protein sequence ID" value="OPH81830.1"/>
    <property type="molecule type" value="Genomic_DNA"/>
</dbReference>
<protein>
    <recommendedName>
        <fullName evidence="1">Restriction endonuclease type IV Mrr domain-containing protein</fullName>
    </recommendedName>
</protein>
<name>A0A1V4HW94_NITVU</name>
<dbReference type="AlphaFoldDB" id="A0A1V4HW94"/>
<dbReference type="OrthoDB" id="8440251at2"/>
<keyword evidence="3" id="KW-1185">Reference proteome</keyword>
<evidence type="ECO:0000259" key="1">
    <source>
        <dbReference type="Pfam" id="PF04471"/>
    </source>
</evidence>
<dbReference type="InterPro" id="IPR007560">
    <property type="entry name" value="Restrct_endonuc_IV_Mrr"/>
</dbReference>